<evidence type="ECO:0000256" key="13">
    <source>
        <dbReference type="HAMAP-Rule" id="MF_01396"/>
    </source>
</evidence>
<keyword evidence="3 13" id="KW-0813">Transport</keyword>
<keyword evidence="16" id="KW-1185">Reference proteome</keyword>
<feature type="domain" description="V-ATPase proteolipid subunit C-like" evidence="14">
    <location>
        <begin position="18"/>
        <end position="81"/>
    </location>
</feature>
<protein>
    <recommendedName>
        <fullName evidence="13">ATP synthase subunit c</fullName>
    </recommendedName>
    <alternativeName>
        <fullName evidence="13">ATP synthase F(0) sector subunit c</fullName>
    </alternativeName>
    <alternativeName>
        <fullName evidence="13">F-type ATPase subunit c</fullName>
        <shortName evidence="13">F-ATPase subunit c</shortName>
    </alternativeName>
    <alternativeName>
        <fullName evidence="13">Lipid-binding protein</fullName>
    </alternativeName>
</protein>
<evidence type="ECO:0000259" key="14">
    <source>
        <dbReference type="Pfam" id="PF00137"/>
    </source>
</evidence>
<proteinExistence type="inferred from homology"/>
<gene>
    <name evidence="13 15" type="primary">atpE</name>
    <name evidence="15" type="ORF">ELS83_08510</name>
</gene>
<dbReference type="InterPro" id="IPR005953">
    <property type="entry name" value="ATP_synth_csu_bac/chlpt"/>
</dbReference>
<evidence type="ECO:0000256" key="12">
    <source>
        <dbReference type="ARBA" id="ARBA00025198"/>
    </source>
</evidence>
<keyword evidence="6 13" id="KW-0375">Hydrogen ion transport</keyword>
<reference evidence="15 16" key="1">
    <citation type="submission" date="2018-12" db="EMBL/GenBank/DDBJ databases">
        <title>Marinifilum JC070 sp. nov., a marine bacterium isolated from Yongle Blue Hole in the South China Sea.</title>
        <authorList>
            <person name="Fu T."/>
        </authorList>
    </citation>
    <scope>NUCLEOTIDE SEQUENCE [LARGE SCALE GENOMIC DNA]</scope>
    <source>
        <strain evidence="15 16">JC070</strain>
    </source>
</reference>
<comment type="subcellular location">
    <subcellularLocation>
        <location evidence="13">Cell membrane</location>
        <topology evidence="13">Multi-pass membrane protein</topology>
    </subcellularLocation>
    <subcellularLocation>
        <location evidence="1">Membrane</location>
        <topology evidence="1">Multi-pass membrane protein</topology>
    </subcellularLocation>
</comment>
<evidence type="ECO:0000256" key="5">
    <source>
        <dbReference type="ARBA" id="ARBA00022692"/>
    </source>
</evidence>
<evidence type="ECO:0000256" key="4">
    <source>
        <dbReference type="ARBA" id="ARBA00022547"/>
    </source>
</evidence>
<evidence type="ECO:0000256" key="8">
    <source>
        <dbReference type="ARBA" id="ARBA00023065"/>
    </source>
</evidence>
<keyword evidence="10 13" id="KW-0472">Membrane</keyword>
<keyword evidence="11 13" id="KW-0066">ATP synthesis</keyword>
<dbReference type="EMBL" id="RZNH01000011">
    <property type="protein sequence ID" value="NOU59862.1"/>
    <property type="molecule type" value="Genomic_DNA"/>
</dbReference>
<accession>A0ABX1WUU6</accession>
<comment type="function">
    <text evidence="13">Key component of the F(0) channel; it plays a direct role in translocation across the membrane. A homomeric c-ring of between 10-14 subunits forms the central stalk rotor element with the F(1) delta and epsilon subunits.</text>
</comment>
<evidence type="ECO:0000256" key="1">
    <source>
        <dbReference type="ARBA" id="ARBA00004141"/>
    </source>
</evidence>
<sequence>MTLSILLQAAATMGVAKMGAALGAGLAAIGAGLGIGKIGGSALESIARQPEASGDIRTNMIVAAALIEGAAFFAIIICLLIVL</sequence>
<keyword evidence="13" id="KW-1003">Cell membrane</keyword>
<keyword evidence="5 13" id="KW-0812">Transmembrane</keyword>
<dbReference type="PRINTS" id="PR00124">
    <property type="entry name" value="ATPASEC"/>
</dbReference>
<evidence type="ECO:0000313" key="15">
    <source>
        <dbReference type="EMBL" id="NOU59862.1"/>
    </source>
</evidence>
<keyword evidence="4 13" id="KW-0138">CF(0)</keyword>
<name>A0ABX1WUU6_9BACT</name>
<feature type="site" description="Reversibly protonated during proton transport" evidence="13">
    <location>
        <position position="68"/>
    </location>
</feature>
<evidence type="ECO:0000256" key="9">
    <source>
        <dbReference type="ARBA" id="ARBA00023121"/>
    </source>
</evidence>
<dbReference type="InterPro" id="IPR020537">
    <property type="entry name" value="ATP_synth_F0_csu_DDCD_BS"/>
</dbReference>
<feature type="transmembrane region" description="Helical" evidence="13">
    <location>
        <begin position="20"/>
        <end position="39"/>
    </location>
</feature>
<evidence type="ECO:0000256" key="3">
    <source>
        <dbReference type="ARBA" id="ARBA00022448"/>
    </source>
</evidence>
<evidence type="ECO:0000313" key="16">
    <source>
        <dbReference type="Proteomes" id="UP000732105"/>
    </source>
</evidence>
<comment type="function">
    <text evidence="12 13">F(1)F(0) ATP synthase produces ATP from ADP in the presence of a proton or sodium gradient. F-type ATPases consist of two structural domains, F(1) containing the extramembraneous catalytic core and F(0) containing the membrane proton channel, linked together by a central stalk and a peripheral stalk. During catalysis, ATP synthesis in the catalytic domain of F(1) is coupled via a rotary mechanism of the central stalk subunits to proton translocation.</text>
</comment>
<evidence type="ECO:0000256" key="10">
    <source>
        <dbReference type="ARBA" id="ARBA00023136"/>
    </source>
</evidence>
<dbReference type="CDD" id="cd18121">
    <property type="entry name" value="ATP-synt_Fo_c"/>
    <property type="match status" value="1"/>
</dbReference>
<organism evidence="15 16">
    <name type="scientific">Marinifilum caeruleilacunae</name>
    <dbReference type="NCBI Taxonomy" id="2499076"/>
    <lineage>
        <taxon>Bacteria</taxon>
        <taxon>Pseudomonadati</taxon>
        <taxon>Bacteroidota</taxon>
        <taxon>Bacteroidia</taxon>
        <taxon>Marinilabiliales</taxon>
        <taxon>Marinifilaceae</taxon>
    </lineage>
</organism>
<dbReference type="InterPro" id="IPR035921">
    <property type="entry name" value="F/V-ATP_Csub_sf"/>
</dbReference>
<dbReference type="NCBIfam" id="TIGR01260">
    <property type="entry name" value="ATP_synt_c"/>
    <property type="match status" value="1"/>
</dbReference>
<dbReference type="InterPro" id="IPR000454">
    <property type="entry name" value="ATP_synth_F0_csu"/>
</dbReference>
<feature type="transmembrane region" description="Helical" evidence="13">
    <location>
        <begin position="60"/>
        <end position="82"/>
    </location>
</feature>
<dbReference type="Pfam" id="PF00137">
    <property type="entry name" value="ATP-synt_C"/>
    <property type="match status" value="1"/>
</dbReference>
<dbReference type="HAMAP" id="MF_01396">
    <property type="entry name" value="ATP_synth_c_bact"/>
    <property type="match status" value="1"/>
</dbReference>
<dbReference type="Gene3D" id="1.20.20.10">
    <property type="entry name" value="F1F0 ATP synthase subunit C"/>
    <property type="match status" value="1"/>
</dbReference>
<dbReference type="PROSITE" id="PS00605">
    <property type="entry name" value="ATPASE_C"/>
    <property type="match status" value="1"/>
</dbReference>
<dbReference type="SUPFAM" id="SSF81333">
    <property type="entry name" value="F1F0 ATP synthase subunit C"/>
    <property type="match status" value="1"/>
</dbReference>
<evidence type="ECO:0000256" key="6">
    <source>
        <dbReference type="ARBA" id="ARBA00022781"/>
    </source>
</evidence>
<dbReference type="InterPro" id="IPR002379">
    <property type="entry name" value="ATPase_proteolipid_c-like_dom"/>
</dbReference>
<keyword evidence="9 13" id="KW-0446">Lipid-binding</keyword>
<keyword evidence="8 13" id="KW-0406">Ion transport</keyword>
<dbReference type="InterPro" id="IPR038662">
    <property type="entry name" value="ATP_synth_F0_csu_sf"/>
</dbReference>
<evidence type="ECO:0000256" key="2">
    <source>
        <dbReference type="ARBA" id="ARBA00006704"/>
    </source>
</evidence>
<comment type="similarity">
    <text evidence="2 13">Belongs to the ATPase C chain family.</text>
</comment>
<dbReference type="Proteomes" id="UP000732105">
    <property type="component" value="Unassembled WGS sequence"/>
</dbReference>
<evidence type="ECO:0000256" key="11">
    <source>
        <dbReference type="ARBA" id="ARBA00023310"/>
    </source>
</evidence>
<comment type="caution">
    <text evidence="15">The sequence shown here is derived from an EMBL/GenBank/DDBJ whole genome shotgun (WGS) entry which is preliminary data.</text>
</comment>
<keyword evidence="7 13" id="KW-1133">Transmembrane helix</keyword>
<evidence type="ECO:0000256" key="7">
    <source>
        <dbReference type="ARBA" id="ARBA00022989"/>
    </source>
</evidence>